<dbReference type="EMBL" id="CAKASE010000076">
    <property type="protein sequence ID" value="CAG9577452.1"/>
    <property type="molecule type" value="Genomic_DNA"/>
</dbReference>
<keyword evidence="1" id="KW-0732">Signal</keyword>
<gene>
    <name evidence="2" type="ORF">DCHRY22_LOCUS12282</name>
</gene>
<accession>A0A8J2WAH1</accession>
<proteinExistence type="predicted"/>
<sequence length="87" mass="9783">MKLSVAVILLVCLVIVAKATPSSGPVLYHGPDDGYDYGYDNDNYDGGYYYDDYDYNDRYYGRYRYPYRRSGLGLGAGLGLGIGSQYY</sequence>
<evidence type="ECO:0000313" key="3">
    <source>
        <dbReference type="Proteomes" id="UP000789524"/>
    </source>
</evidence>
<dbReference type="Proteomes" id="UP000789524">
    <property type="component" value="Unassembled WGS sequence"/>
</dbReference>
<feature type="chain" id="PRO_5035268249" evidence="1">
    <location>
        <begin position="20"/>
        <end position="87"/>
    </location>
</feature>
<feature type="signal peptide" evidence="1">
    <location>
        <begin position="1"/>
        <end position="19"/>
    </location>
</feature>
<evidence type="ECO:0000256" key="1">
    <source>
        <dbReference type="SAM" id="SignalP"/>
    </source>
</evidence>
<organism evidence="2 3">
    <name type="scientific">Danaus chrysippus</name>
    <name type="common">African queen</name>
    <dbReference type="NCBI Taxonomy" id="151541"/>
    <lineage>
        <taxon>Eukaryota</taxon>
        <taxon>Metazoa</taxon>
        <taxon>Ecdysozoa</taxon>
        <taxon>Arthropoda</taxon>
        <taxon>Hexapoda</taxon>
        <taxon>Insecta</taxon>
        <taxon>Pterygota</taxon>
        <taxon>Neoptera</taxon>
        <taxon>Endopterygota</taxon>
        <taxon>Lepidoptera</taxon>
        <taxon>Glossata</taxon>
        <taxon>Ditrysia</taxon>
        <taxon>Papilionoidea</taxon>
        <taxon>Nymphalidae</taxon>
        <taxon>Danainae</taxon>
        <taxon>Danaini</taxon>
        <taxon>Danaina</taxon>
        <taxon>Danaus</taxon>
        <taxon>Anosia</taxon>
    </lineage>
</organism>
<keyword evidence="3" id="KW-1185">Reference proteome</keyword>
<dbReference type="AlphaFoldDB" id="A0A8J2WAH1"/>
<name>A0A8J2WAH1_9NEOP</name>
<reference evidence="2" key="1">
    <citation type="submission" date="2021-09" db="EMBL/GenBank/DDBJ databases">
        <authorList>
            <person name="Martin H S."/>
        </authorList>
    </citation>
    <scope>NUCLEOTIDE SEQUENCE</scope>
</reference>
<comment type="caution">
    <text evidence="2">The sequence shown here is derived from an EMBL/GenBank/DDBJ whole genome shotgun (WGS) entry which is preliminary data.</text>
</comment>
<protein>
    <submittedName>
        <fullName evidence="2">(African queen) hypothetical protein</fullName>
    </submittedName>
</protein>
<evidence type="ECO:0000313" key="2">
    <source>
        <dbReference type="EMBL" id="CAG9577452.1"/>
    </source>
</evidence>